<evidence type="ECO:0000256" key="1">
    <source>
        <dbReference type="SAM" id="MobiDB-lite"/>
    </source>
</evidence>
<reference evidence="2 3" key="2">
    <citation type="submission" date="2018-11" db="EMBL/GenBank/DDBJ databases">
        <authorList>
            <consortium name="Pathogen Informatics"/>
        </authorList>
    </citation>
    <scope>NUCLEOTIDE SEQUENCE [LARGE SCALE GENOMIC DNA]</scope>
    <source>
        <strain evidence="2 3">Egypt</strain>
    </source>
</reference>
<feature type="compositionally biased region" description="Polar residues" evidence="1">
    <location>
        <begin position="52"/>
        <end position="64"/>
    </location>
</feature>
<evidence type="ECO:0000313" key="4">
    <source>
        <dbReference type="WBParaSite" id="ECPE_0000842001-mRNA-1"/>
    </source>
</evidence>
<gene>
    <name evidence="2" type="ORF">ECPE_LOCUS8394</name>
</gene>
<dbReference type="Proteomes" id="UP000272942">
    <property type="component" value="Unassembled WGS sequence"/>
</dbReference>
<reference evidence="4" key="1">
    <citation type="submission" date="2016-06" db="UniProtKB">
        <authorList>
            <consortium name="WormBaseParasite"/>
        </authorList>
    </citation>
    <scope>IDENTIFICATION</scope>
</reference>
<feature type="region of interest" description="Disordered" evidence="1">
    <location>
        <begin position="1"/>
        <end position="96"/>
    </location>
</feature>
<keyword evidence="3" id="KW-1185">Reference proteome</keyword>
<dbReference type="EMBL" id="UZAN01045918">
    <property type="protein sequence ID" value="VDP83426.1"/>
    <property type="molecule type" value="Genomic_DNA"/>
</dbReference>
<evidence type="ECO:0000313" key="2">
    <source>
        <dbReference type="EMBL" id="VDP83426.1"/>
    </source>
</evidence>
<protein>
    <submittedName>
        <fullName evidence="4">MARCKS family protein</fullName>
    </submittedName>
</protein>
<proteinExistence type="predicted"/>
<feature type="compositionally biased region" description="Low complexity" evidence="1">
    <location>
        <begin position="10"/>
        <end position="22"/>
    </location>
</feature>
<evidence type="ECO:0000313" key="3">
    <source>
        <dbReference type="Proteomes" id="UP000272942"/>
    </source>
</evidence>
<accession>A0A183AN59</accession>
<dbReference type="WBParaSite" id="ECPE_0000842001-mRNA-1">
    <property type="protein sequence ID" value="ECPE_0000842001-mRNA-1"/>
    <property type="gene ID" value="ECPE_0000842001"/>
</dbReference>
<dbReference type="AlphaFoldDB" id="A0A183AN59"/>
<feature type="compositionally biased region" description="Basic and acidic residues" evidence="1">
    <location>
        <begin position="66"/>
        <end position="79"/>
    </location>
</feature>
<organism evidence="4">
    <name type="scientific">Echinostoma caproni</name>
    <dbReference type="NCBI Taxonomy" id="27848"/>
    <lineage>
        <taxon>Eukaryota</taxon>
        <taxon>Metazoa</taxon>
        <taxon>Spiralia</taxon>
        <taxon>Lophotrochozoa</taxon>
        <taxon>Platyhelminthes</taxon>
        <taxon>Trematoda</taxon>
        <taxon>Digenea</taxon>
        <taxon>Plagiorchiida</taxon>
        <taxon>Echinostomata</taxon>
        <taxon>Echinostomatoidea</taxon>
        <taxon>Echinostomatidae</taxon>
        <taxon>Echinostoma</taxon>
    </lineage>
</organism>
<name>A0A183AN59_9TREM</name>
<sequence length="96" mass="9679">MTSPEATTQPTDAVTDPTTKPTDPTPAKPSPAQKNPPANPSALVTAAAGEESQLSGTGTQNNGQAKHGDQGEPPNERKAALSSVPGTIPKPPDQTT</sequence>